<dbReference type="AlphaFoldDB" id="A0AA88QNY9"/>
<dbReference type="Proteomes" id="UP001187471">
    <property type="component" value="Unassembled WGS sequence"/>
</dbReference>
<evidence type="ECO:0000313" key="3">
    <source>
        <dbReference type="Proteomes" id="UP001187471"/>
    </source>
</evidence>
<keyword evidence="3" id="KW-1185">Reference proteome</keyword>
<evidence type="ECO:0000256" key="1">
    <source>
        <dbReference type="SAM" id="MobiDB-lite"/>
    </source>
</evidence>
<evidence type="ECO:0000313" key="2">
    <source>
        <dbReference type="EMBL" id="KAK2970283.1"/>
    </source>
</evidence>
<dbReference type="PANTHER" id="PTHR37194">
    <property type="entry name" value="T2E6.7-RELATED"/>
    <property type="match status" value="1"/>
</dbReference>
<sequence>MDSQLQATIFPSPRVKATLRLGSEVYPVHAKEGILSEQLVSMKCESMSILKDFITKHNVPNDVPDEPDELSSEDDGEVTEKPPVKYDAILSYPSPLPVRKCDRGTVIALTDGLYGCPTRLVPSSSTLWAVQMGFFSYFLLCLDVRVCTNSELPRLASPLPKLAAITSELLKPSTL</sequence>
<reference evidence="2" key="1">
    <citation type="submission" date="2022-12" db="EMBL/GenBank/DDBJ databases">
        <title>Draft genome assemblies for two species of Escallonia (Escalloniales).</title>
        <authorList>
            <person name="Chanderbali A."/>
            <person name="Dervinis C."/>
            <person name="Anghel I."/>
            <person name="Soltis D."/>
            <person name="Soltis P."/>
            <person name="Zapata F."/>
        </authorList>
    </citation>
    <scope>NUCLEOTIDE SEQUENCE</scope>
    <source>
        <strain evidence="2">UCBG92.1500</strain>
        <tissue evidence="2">Leaf</tissue>
    </source>
</reference>
<organism evidence="2 3">
    <name type="scientific">Escallonia rubra</name>
    <dbReference type="NCBI Taxonomy" id="112253"/>
    <lineage>
        <taxon>Eukaryota</taxon>
        <taxon>Viridiplantae</taxon>
        <taxon>Streptophyta</taxon>
        <taxon>Embryophyta</taxon>
        <taxon>Tracheophyta</taxon>
        <taxon>Spermatophyta</taxon>
        <taxon>Magnoliopsida</taxon>
        <taxon>eudicotyledons</taxon>
        <taxon>Gunneridae</taxon>
        <taxon>Pentapetalae</taxon>
        <taxon>asterids</taxon>
        <taxon>campanulids</taxon>
        <taxon>Escalloniales</taxon>
        <taxon>Escalloniaceae</taxon>
        <taxon>Escallonia</taxon>
    </lineage>
</organism>
<feature type="compositionally biased region" description="Acidic residues" evidence="1">
    <location>
        <begin position="63"/>
        <end position="77"/>
    </location>
</feature>
<name>A0AA88QNY9_9ASTE</name>
<dbReference type="PANTHER" id="PTHR37194:SF2">
    <property type="entry name" value="T2E6.7-RELATED"/>
    <property type="match status" value="1"/>
</dbReference>
<proteinExistence type="predicted"/>
<accession>A0AA88QNY9</accession>
<feature type="region of interest" description="Disordered" evidence="1">
    <location>
        <begin position="60"/>
        <end position="80"/>
    </location>
</feature>
<comment type="caution">
    <text evidence="2">The sequence shown here is derived from an EMBL/GenBank/DDBJ whole genome shotgun (WGS) entry which is preliminary data.</text>
</comment>
<dbReference type="EMBL" id="JAVXUO010002739">
    <property type="protein sequence ID" value="KAK2970283.1"/>
    <property type="molecule type" value="Genomic_DNA"/>
</dbReference>
<gene>
    <name evidence="2" type="ORF">RJ640_021745</name>
</gene>
<protein>
    <submittedName>
        <fullName evidence="2">Uncharacterized protein</fullName>
    </submittedName>
</protein>